<dbReference type="PANTHER" id="PTHR11085:SF10">
    <property type="entry name" value="NAD-DEPENDENT PROTEIN DEACYLASE SIRTUIN-5, MITOCHONDRIAL-RELATED"/>
    <property type="match status" value="1"/>
</dbReference>
<dbReference type="Gene3D" id="3.30.1600.10">
    <property type="entry name" value="SIR2/SIRT2 'Small Domain"/>
    <property type="match status" value="1"/>
</dbReference>
<evidence type="ECO:0000259" key="5">
    <source>
        <dbReference type="PROSITE" id="PS50305"/>
    </source>
</evidence>
<feature type="binding site" evidence="4">
    <location>
        <position position="156"/>
    </location>
    <ligand>
        <name>Zn(2+)</name>
        <dbReference type="ChEBI" id="CHEBI:29105"/>
    </ligand>
</feature>
<proteinExistence type="inferred from homology"/>
<dbReference type="EMBL" id="KN847761">
    <property type="protein sequence ID" value="KIV98335.1"/>
    <property type="molecule type" value="Genomic_DNA"/>
</dbReference>
<dbReference type="GO" id="GO:0005634">
    <property type="term" value="C:nucleus"/>
    <property type="evidence" value="ECO:0007669"/>
    <property type="project" value="TreeGrafter"/>
</dbReference>
<dbReference type="GO" id="GO:0070403">
    <property type="term" value="F:NAD+ binding"/>
    <property type="evidence" value="ECO:0007669"/>
    <property type="project" value="InterPro"/>
</dbReference>
<dbReference type="Pfam" id="PF02146">
    <property type="entry name" value="SIR2"/>
    <property type="match status" value="1"/>
</dbReference>
<keyword evidence="3" id="KW-0520">NAD</keyword>
<dbReference type="STRING" id="253628.A0A0D1X8J8"/>
<dbReference type="SUPFAM" id="SSF52467">
    <property type="entry name" value="DHS-like NAD/FAD-binding domain"/>
    <property type="match status" value="1"/>
</dbReference>
<dbReference type="OrthoDB" id="424302at2759"/>
<gene>
    <name evidence="6" type="ORF">PV09_09821</name>
</gene>
<dbReference type="InterPro" id="IPR026591">
    <property type="entry name" value="Sirtuin_cat_small_dom_sf"/>
</dbReference>
<dbReference type="PROSITE" id="PS50305">
    <property type="entry name" value="SIRTUIN"/>
    <property type="match status" value="1"/>
</dbReference>
<dbReference type="RefSeq" id="XP_016208205.1">
    <property type="nucleotide sequence ID" value="XM_016363965.1"/>
</dbReference>
<feature type="binding site" evidence="4">
    <location>
        <position position="120"/>
    </location>
    <ligand>
        <name>Zn(2+)</name>
        <dbReference type="ChEBI" id="CHEBI:29105"/>
    </ligand>
</feature>
<dbReference type="VEuPathDB" id="FungiDB:PV09_09821"/>
<evidence type="ECO:0000256" key="2">
    <source>
        <dbReference type="ARBA" id="ARBA00022679"/>
    </source>
</evidence>
<dbReference type="InterPro" id="IPR003000">
    <property type="entry name" value="Sirtuin"/>
</dbReference>
<feature type="active site" description="Proton acceptor" evidence="4">
    <location>
        <position position="109"/>
    </location>
</feature>
<organism evidence="6 7">
    <name type="scientific">Verruconis gallopava</name>
    <dbReference type="NCBI Taxonomy" id="253628"/>
    <lineage>
        <taxon>Eukaryota</taxon>
        <taxon>Fungi</taxon>
        <taxon>Dikarya</taxon>
        <taxon>Ascomycota</taxon>
        <taxon>Pezizomycotina</taxon>
        <taxon>Dothideomycetes</taxon>
        <taxon>Pleosporomycetidae</taxon>
        <taxon>Venturiales</taxon>
        <taxon>Sympoventuriaceae</taxon>
        <taxon>Verruconis</taxon>
    </lineage>
</organism>
<feature type="binding site" evidence="4">
    <location>
        <position position="159"/>
    </location>
    <ligand>
        <name>Zn(2+)</name>
        <dbReference type="ChEBI" id="CHEBI:29105"/>
    </ligand>
</feature>
<name>A0A0D1X8J8_9PEZI</name>
<dbReference type="AlphaFoldDB" id="A0A0D1X8J8"/>
<keyword evidence="7" id="KW-1185">Reference proteome</keyword>
<feature type="binding site" evidence="4">
    <location>
        <position position="117"/>
    </location>
    <ligand>
        <name>Zn(2+)</name>
        <dbReference type="ChEBI" id="CHEBI:29105"/>
    </ligand>
</feature>
<dbReference type="GO" id="GO:0046872">
    <property type="term" value="F:metal ion binding"/>
    <property type="evidence" value="ECO:0007669"/>
    <property type="project" value="UniProtKB-KW"/>
</dbReference>
<feature type="domain" description="Deacetylase sirtuin-type" evidence="5">
    <location>
        <begin position="7"/>
        <end position="263"/>
    </location>
</feature>
<evidence type="ECO:0000313" key="7">
    <source>
        <dbReference type="Proteomes" id="UP000053259"/>
    </source>
</evidence>
<evidence type="ECO:0000256" key="1">
    <source>
        <dbReference type="ARBA" id="ARBA00006924"/>
    </source>
</evidence>
<evidence type="ECO:0000256" key="4">
    <source>
        <dbReference type="PROSITE-ProRule" id="PRU00236"/>
    </source>
</evidence>
<dbReference type="GO" id="GO:0017136">
    <property type="term" value="F:histone deacetylase activity, NAD-dependent"/>
    <property type="evidence" value="ECO:0007669"/>
    <property type="project" value="TreeGrafter"/>
</dbReference>
<keyword evidence="2" id="KW-0808">Transferase</keyword>
<dbReference type="InterPro" id="IPR029035">
    <property type="entry name" value="DHS-like_NAD/FAD-binding_dom"/>
</dbReference>
<protein>
    <recommendedName>
        <fullName evidence="5">Deacetylase sirtuin-type domain-containing protein</fullName>
    </recommendedName>
</protein>
<dbReference type="InterPro" id="IPR050134">
    <property type="entry name" value="NAD-dep_sirtuin_deacylases"/>
</dbReference>
<evidence type="ECO:0000313" key="6">
    <source>
        <dbReference type="EMBL" id="KIV98335.1"/>
    </source>
</evidence>
<dbReference type="HOGENOM" id="CLU_023643_3_1_1"/>
<keyword evidence="4" id="KW-0862">Zinc</keyword>
<dbReference type="PANTHER" id="PTHR11085">
    <property type="entry name" value="NAD-DEPENDENT PROTEIN DEACYLASE SIRTUIN-5, MITOCHONDRIAL-RELATED"/>
    <property type="match status" value="1"/>
</dbReference>
<dbReference type="InterPro" id="IPR026590">
    <property type="entry name" value="Ssirtuin_cat_dom"/>
</dbReference>
<keyword evidence="4" id="KW-0479">Metal-binding</keyword>
<dbReference type="GeneID" id="27317794"/>
<sequence>MHDSSDNGHGDPVLTAFTCALIASTRVLYVVGTELSAASGLATWRDDPVIVWRFYGERLLKSLASQPNAAHHALAALATWHPGWLTINQNVDGLLEQTAHPMSTLLGIHGSLTAVRCTVCKYVVDVRTPHDLPFLLALSDDNDQERSIGVSHLPRCPECGNLLRPGVVWFGERLAAGAPDSVDEWMSEAPVDLVIAIGTSLEVYPAAEWVSTARAEGASLLVIDIDKDNKLARELDNNDWIFKGDAAIIMPEMFWSVERTGKRNVAKIVTKTDQQNIPTVDTNTPEKRAVYEQHSYMMKRRHD</sequence>
<accession>A0A0D1X8J8</accession>
<evidence type="ECO:0000256" key="3">
    <source>
        <dbReference type="ARBA" id="ARBA00023027"/>
    </source>
</evidence>
<dbReference type="Proteomes" id="UP000053259">
    <property type="component" value="Unassembled WGS sequence"/>
</dbReference>
<reference evidence="6 7" key="1">
    <citation type="submission" date="2015-01" db="EMBL/GenBank/DDBJ databases">
        <title>The Genome Sequence of Ochroconis gallopava CBS43764.</title>
        <authorList>
            <consortium name="The Broad Institute Genomics Platform"/>
            <person name="Cuomo C."/>
            <person name="de Hoog S."/>
            <person name="Gorbushina A."/>
            <person name="Stielow B."/>
            <person name="Teixiera M."/>
            <person name="Abouelleil A."/>
            <person name="Chapman S.B."/>
            <person name="Priest M."/>
            <person name="Young S.K."/>
            <person name="Wortman J."/>
            <person name="Nusbaum C."/>
            <person name="Birren B."/>
        </authorList>
    </citation>
    <scope>NUCLEOTIDE SEQUENCE [LARGE SCALE GENOMIC DNA]</scope>
    <source>
        <strain evidence="6 7">CBS 43764</strain>
    </source>
</reference>
<dbReference type="InParanoid" id="A0A0D1X8J8"/>
<dbReference type="Gene3D" id="3.40.50.1220">
    <property type="entry name" value="TPP-binding domain"/>
    <property type="match status" value="1"/>
</dbReference>
<comment type="similarity">
    <text evidence="1">Belongs to the sirtuin family. Class I subfamily.</text>
</comment>